<dbReference type="EMBL" id="JABFIF010000001">
    <property type="protein sequence ID" value="NOH15006.1"/>
    <property type="molecule type" value="Genomic_DNA"/>
</dbReference>
<feature type="transmembrane region" description="Helical" evidence="6">
    <location>
        <begin position="297"/>
        <end position="318"/>
    </location>
</feature>
<sequence>MRYKELHCKFKKLFYCIVLLITIIFLTMFLKRYFKPFFVVFFVVYISTPIYNLIFKISKINNKLNGLLSIIIINFIIIILFIYMGNFIYKLKDSIILGFQRSYSFIEEILINLNLNSNLIGVKIEEYYNSAIIKSNLLKRGAIYTTESIINYFIGNIIAYFILVDKYVILNNIKDIIPKDLLRFIFNRYKDIKNIIKLELMLVLITTLQTIFGFMALNIENAIELGVFCGFLDLFPYVGTIIVFLPLILYNILIKNYIIAFGLLCLYILLIISRNIMETRFVSTTLKVHPIIIISSFYIGFKTFGILGIIIAPLYVIICKSIYLEECVEYM</sequence>
<proteinExistence type="inferred from homology"/>
<organism evidence="8 9">
    <name type="scientific">Clostridium cochlearium</name>
    <dbReference type="NCBI Taxonomy" id="1494"/>
    <lineage>
        <taxon>Bacteria</taxon>
        <taxon>Bacillati</taxon>
        <taxon>Bacillota</taxon>
        <taxon>Clostridia</taxon>
        <taxon>Eubacteriales</taxon>
        <taxon>Clostridiaceae</taxon>
        <taxon>Clostridium</taxon>
    </lineage>
</organism>
<feature type="transmembrane region" description="Helical" evidence="6">
    <location>
        <begin position="12"/>
        <end position="30"/>
    </location>
</feature>
<name>A0A239ZXA3_CLOCO</name>
<dbReference type="PANTHER" id="PTHR21716:SF68">
    <property type="entry name" value="TRANSPORT PROTEIN YTVI-RELATED"/>
    <property type="match status" value="1"/>
</dbReference>
<feature type="transmembrane region" description="Helical" evidence="6">
    <location>
        <begin position="257"/>
        <end position="277"/>
    </location>
</feature>
<evidence type="ECO:0000256" key="5">
    <source>
        <dbReference type="ARBA" id="ARBA00023136"/>
    </source>
</evidence>
<dbReference type="GO" id="GO:0016020">
    <property type="term" value="C:membrane"/>
    <property type="evidence" value="ECO:0007669"/>
    <property type="project" value="UniProtKB-SubCell"/>
</dbReference>
<dbReference type="InterPro" id="IPR002549">
    <property type="entry name" value="AI-2E-like"/>
</dbReference>
<dbReference type="RefSeq" id="WP_096635714.1">
    <property type="nucleotide sequence ID" value="NZ_CP173238.1"/>
</dbReference>
<comment type="similarity">
    <text evidence="2">Belongs to the autoinducer-2 exporter (AI-2E) (TC 2.A.86) family.</text>
</comment>
<protein>
    <submittedName>
        <fullName evidence="7">AI-2E family transporter</fullName>
    </submittedName>
    <submittedName>
        <fullName evidence="8">Permease</fullName>
    </submittedName>
</protein>
<evidence type="ECO:0000256" key="6">
    <source>
        <dbReference type="SAM" id="Phobius"/>
    </source>
</evidence>
<dbReference type="GO" id="GO:0055085">
    <property type="term" value="P:transmembrane transport"/>
    <property type="evidence" value="ECO:0007669"/>
    <property type="project" value="TreeGrafter"/>
</dbReference>
<evidence type="ECO:0000313" key="9">
    <source>
        <dbReference type="Proteomes" id="UP000250223"/>
    </source>
</evidence>
<feature type="transmembrane region" description="Helical" evidence="6">
    <location>
        <begin position="67"/>
        <end position="89"/>
    </location>
</feature>
<feature type="transmembrane region" description="Helical" evidence="6">
    <location>
        <begin position="149"/>
        <end position="169"/>
    </location>
</feature>
<dbReference type="PANTHER" id="PTHR21716">
    <property type="entry name" value="TRANSMEMBRANE PROTEIN"/>
    <property type="match status" value="1"/>
</dbReference>
<feature type="transmembrane region" description="Helical" evidence="6">
    <location>
        <begin position="36"/>
        <end position="55"/>
    </location>
</feature>
<feature type="transmembrane region" description="Helical" evidence="6">
    <location>
        <begin position="198"/>
        <end position="219"/>
    </location>
</feature>
<feature type="transmembrane region" description="Helical" evidence="6">
    <location>
        <begin position="225"/>
        <end position="250"/>
    </location>
</feature>
<evidence type="ECO:0000313" key="8">
    <source>
        <dbReference type="EMBL" id="SQB33363.1"/>
    </source>
</evidence>
<evidence type="ECO:0000313" key="7">
    <source>
        <dbReference type="EMBL" id="NOH15006.1"/>
    </source>
</evidence>
<dbReference type="Proteomes" id="UP000250223">
    <property type="component" value="Unassembled WGS sequence"/>
</dbReference>
<gene>
    <name evidence="7" type="ORF">HMJ28_01150</name>
    <name evidence="8" type="ORF">NCTC13028_00356</name>
</gene>
<keyword evidence="5 6" id="KW-0472">Membrane</keyword>
<evidence type="ECO:0000256" key="4">
    <source>
        <dbReference type="ARBA" id="ARBA00022989"/>
    </source>
</evidence>
<evidence type="ECO:0000256" key="3">
    <source>
        <dbReference type="ARBA" id="ARBA00022692"/>
    </source>
</evidence>
<evidence type="ECO:0000313" key="10">
    <source>
        <dbReference type="Proteomes" id="UP000528432"/>
    </source>
</evidence>
<evidence type="ECO:0000256" key="2">
    <source>
        <dbReference type="ARBA" id="ARBA00009773"/>
    </source>
</evidence>
<evidence type="ECO:0000256" key="1">
    <source>
        <dbReference type="ARBA" id="ARBA00004141"/>
    </source>
</evidence>
<keyword evidence="3 6" id="KW-0812">Transmembrane</keyword>
<dbReference type="Pfam" id="PF01594">
    <property type="entry name" value="AI-2E_transport"/>
    <property type="match status" value="1"/>
</dbReference>
<accession>A0A239ZXA3</accession>
<dbReference type="AlphaFoldDB" id="A0A239ZXA3"/>
<keyword evidence="4 6" id="KW-1133">Transmembrane helix</keyword>
<comment type="subcellular location">
    <subcellularLocation>
        <location evidence="1">Membrane</location>
        <topology evidence="1">Multi-pass membrane protein</topology>
    </subcellularLocation>
</comment>
<dbReference type="EMBL" id="UAWC01000001">
    <property type="protein sequence ID" value="SQB33363.1"/>
    <property type="molecule type" value="Genomic_DNA"/>
</dbReference>
<reference evidence="7 10" key="2">
    <citation type="submission" date="2020-05" db="EMBL/GenBank/DDBJ databases">
        <title>Draft genome sequence of Clostridium cochlearium strain AGROS13 isolated from a sheep dairy farm in New Zealand.</title>
        <authorList>
            <person name="Gupta T.B."/>
            <person name="Jauregui R."/>
            <person name="Risson A.N."/>
            <person name="Brightwell G."/>
            <person name="Maclean P."/>
        </authorList>
    </citation>
    <scope>NUCLEOTIDE SEQUENCE [LARGE SCALE GENOMIC DNA]</scope>
    <source>
        <strain evidence="7 10">AGROS13</strain>
    </source>
</reference>
<reference evidence="8 9" key="1">
    <citation type="submission" date="2018-06" db="EMBL/GenBank/DDBJ databases">
        <authorList>
            <consortium name="Pathogen Informatics"/>
            <person name="Doyle S."/>
        </authorList>
    </citation>
    <scope>NUCLEOTIDE SEQUENCE [LARGE SCALE GENOMIC DNA]</scope>
    <source>
        <strain evidence="8 9">NCTC13028</strain>
    </source>
</reference>
<dbReference type="Proteomes" id="UP000528432">
    <property type="component" value="Unassembled WGS sequence"/>
</dbReference>
<dbReference type="GeneID" id="70577004"/>